<evidence type="ECO:0000256" key="2">
    <source>
        <dbReference type="ARBA" id="ARBA00022473"/>
    </source>
</evidence>
<feature type="compositionally biased region" description="Low complexity" evidence="9">
    <location>
        <begin position="174"/>
        <end position="201"/>
    </location>
</feature>
<evidence type="ECO:0000259" key="10">
    <source>
        <dbReference type="PROSITE" id="PS50888"/>
    </source>
</evidence>
<dbReference type="GO" id="GO:0007283">
    <property type="term" value="P:spermatogenesis"/>
    <property type="evidence" value="ECO:0007669"/>
    <property type="project" value="UniProtKB-KW"/>
</dbReference>
<evidence type="ECO:0000256" key="4">
    <source>
        <dbReference type="ARBA" id="ARBA00022871"/>
    </source>
</evidence>
<evidence type="ECO:0000313" key="12">
    <source>
        <dbReference type="Proteomes" id="UP000242188"/>
    </source>
</evidence>
<comment type="subcellular location">
    <subcellularLocation>
        <location evidence="1">Nucleus</location>
    </subcellularLocation>
</comment>
<feature type="domain" description="BHLH" evidence="10">
    <location>
        <begin position="248"/>
        <end position="299"/>
    </location>
</feature>
<dbReference type="PANTHER" id="PTHR15402">
    <property type="entry name" value="TRANSCRIPTION FACTOR-LIKE 5 PROTEIN"/>
    <property type="match status" value="1"/>
</dbReference>
<evidence type="ECO:0000256" key="9">
    <source>
        <dbReference type="SAM" id="MobiDB-lite"/>
    </source>
</evidence>
<feature type="compositionally biased region" description="Polar residues" evidence="9">
    <location>
        <begin position="336"/>
        <end position="365"/>
    </location>
</feature>
<dbReference type="GO" id="GO:0005634">
    <property type="term" value="C:nucleus"/>
    <property type="evidence" value="ECO:0007669"/>
    <property type="project" value="UniProtKB-SubCell"/>
</dbReference>
<name>A0A210QV59_MIZYE</name>
<feature type="region of interest" description="Disordered" evidence="9">
    <location>
        <begin position="173"/>
        <end position="201"/>
    </location>
</feature>
<dbReference type="Proteomes" id="UP000242188">
    <property type="component" value="Unassembled WGS sequence"/>
</dbReference>
<reference evidence="11 12" key="1">
    <citation type="journal article" date="2017" name="Nat. Ecol. Evol.">
        <title>Scallop genome provides insights into evolution of bilaterian karyotype and development.</title>
        <authorList>
            <person name="Wang S."/>
            <person name="Zhang J."/>
            <person name="Jiao W."/>
            <person name="Li J."/>
            <person name="Xun X."/>
            <person name="Sun Y."/>
            <person name="Guo X."/>
            <person name="Huan P."/>
            <person name="Dong B."/>
            <person name="Zhang L."/>
            <person name="Hu X."/>
            <person name="Sun X."/>
            <person name="Wang J."/>
            <person name="Zhao C."/>
            <person name="Wang Y."/>
            <person name="Wang D."/>
            <person name="Huang X."/>
            <person name="Wang R."/>
            <person name="Lv J."/>
            <person name="Li Y."/>
            <person name="Zhang Z."/>
            <person name="Liu B."/>
            <person name="Lu W."/>
            <person name="Hui Y."/>
            <person name="Liang J."/>
            <person name="Zhou Z."/>
            <person name="Hou R."/>
            <person name="Li X."/>
            <person name="Liu Y."/>
            <person name="Li H."/>
            <person name="Ning X."/>
            <person name="Lin Y."/>
            <person name="Zhao L."/>
            <person name="Xing Q."/>
            <person name="Dou J."/>
            <person name="Li Y."/>
            <person name="Mao J."/>
            <person name="Guo H."/>
            <person name="Dou H."/>
            <person name="Li T."/>
            <person name="Mu C."/>
            <person name="Jiang W."/>
            <person name="Fu Q."/>
            <person name="Fu X."/>
            <person name="Miao Y."/>
            <person name="Liu J."/>
            <person name="Yu Q."/>
            <person name="Li R."/>
            <person name="Liao H."/>
            <person name="Li X."/>
            <person name="Kong Y."/>
            <person name="Jiang Z."/>
            <person name="Chourrout D."/>
            <person name="Li R."/>
            <person name="Bao Z."/>
        </authorList>
    </citation>
    <scope>NUCLEOTIDE SEQUENCE [LARGE SCALE GENOMIC DNA]</scope>
    <source>
        <strain evidence="11 12">PY_sf001</strain>
    </source>
</reference>
<dbReference type="GO" id="GO:0030154">
    <property type="term" value="P:cell differentiation"/>
    <property type="evidence" value="ECO:0007669"/>
    <property type="project" value="UniProtKB-KW"/>
</dbReference>
<dbReference type="PROSITE" id="PS50888">
    <property type="entry name" value="BHLH"/>
    <property type="match status" value="1"/>
</dbReference>
<feature type="region of interest" description="Disordered" evidence="9">
    <location>
        <begin position="318"/>
        <end position="365"/>
    </location>
</feature>
<dbReference type="GO" id="GO:0000978">
    <property type="term" value="F:RNA polymerase II cis-regulatory region sequence-specific DNA binding"/>
    <property type="evidence" value="ECO:0007669"/>
    <property type="project" value="TreeGrafter"/>
</dbReference>
<evidence type="ECO:0000256" key="6">
    <source>
        <dbReference type="ARBA" id="ARBA00023125"/>
    </source>
</evidence>
<keyword evidence="6" id="KW-0238">DNA-binding</keyword>
<dbReference type="CDD" id="cd18908">
    <property type="entry name" value="bHLH_SOHLH1_2"/>
    <property type="match status" value="1"/>
</dbReference>
<evidence type="ECO:0000313" key="11">
    <source>
        <dbReference type="EMBL" id="OWF52607.1"/>
    </source>
</evidence>
<evidence type="ECO:0000256" key="7">
    <source>
        <dbReference type="ARBA" id="ARBA00023163"/>
    </source>
</evidence>
<keyword evidence="7" id="KW-0804">Transcription</keyword>
<keyword evidence="5" id="KW-0805">Transcription regulation</keyword>
<accession>A0A210QV59</accession>
<dbReference type="SUPFAM" id="SSF47459">
    <property type="entry name" value="HLH, helix-loop-helix DNA-binding domain"/>
    <property type="match status" value="1"/>
</dbReference>
<dbReference type="Pfam" id="PF00010">
    <property type="entry name" value="HLH"/>
    <property type="match status" value="1"/>
</dbReference>
<feature type="compositionally biased region" description="Polar residues" evidence="9">
    <location>
        <begin position="318"/>
        <end position="328"/>
    </location>
</feature>
<dbReference type="OrthoDB" id="9948648at2759"/>
<dbReference type="AlphaFoldDB" id="A0A210QV59"/>
<evidence type="ECO:0000256" key="8">
    <source>
        <dbReference type="ARBA" id="ARBA00023242"/>
    </source>
</evidence>
<keyword evidence="2" id="KW-0217">Developmental protein</keyword>
<evidence type="ECO:0000256" key="5">
    <source>
        <dbReference type="ARBA" id="ARBA00023015"/>
    </source>
</evidence>
<gene>
    <name evidence="11" type="ORF">KP79_PYT04072</name>
</gene>
<keyword evidence="12" id="KW-1185">Reference proteome</keyword>
<dbReference type="InterPro" id="IPR036638">
    <property type="entry name" value="HLH_DNA-bd_sf"/>
</dbReference>
<dbReference type="GO" id="GO:0046983">
    <property type="term" value="F:protein dimerization activity"/>
    <property type="evidence" value="ECO:0007669"/>
    <property type="project" value="InterPro"/>
</dbReference>
<comment type="caution">
    <text evidence="11">The sequence shown here is derived from an EMBL/GenBank/DDBJ whole genome shotgun (WGS) entry which is preliminary data.</text>
</comment>
<dbReference type="EMBL" id="NEDP02001728">
    <property type="protein sequence ID" value="OWF52607.1"/>
    <property type="molecule type" value="Genomic_DNA"/>
</dbReference>
<dbReference type="SMART" id="SM00353">
    <property type="entry name" value="HLH"/>
    <property type="match status" value="1"/>
</dbReference>
<dbReference type="PANTHER" id="PTHR15402:SF4">
    <property type="entry name" value="SPERMATOGENESIS- AND OOGENESIS-SPECIFIC BASIC HELIX-LOOP-HELIX-CONTAINING PROTEIN 1"/>
    <property type="match status" value="1"/>
</dbReference>
<evidence type="ECO:0000256" key="3">
    <source>
        <dbReference type="ARBA" id="ARBA00022782"/>
    </source>
</evidence>
<dbReference type="InterPro" id="IPR039583">
    <property type="entry name" value="TCFL5/SOLH1/2"/>
</dbReference>
<keyword evidence="3" id="KW-0221">Differentiation</keyword>
<keyword evidence="8" id="KW-0539">Nucleus</keyword>
<proteinExistence type="predicted"/>
<dbReference type="GO" id="GO:0000981">
    <property type="term" value="F:DNA-binding transcription factor activity, RNA polymerase II-specific"/>
    <property type="evidence" value="ECO:0007669"/>
    <property type="project" value="TreeGrafter"/>
</dbReference>
<protein>
    <submittedName>
        <fullName evidence="11">Spermatogenesis-and oogenesis-specific basic helix-loop-helix-containing protein 2</fullName>
    </submittedName>
</protein>
<sequence>MHGHVIHKKFYKARMGRHTKKKTKRGDEKAPEGCHLSLVVGSEPETTLLYSQISSLTSDHQILTCSLEDAFEMCNSRSYLLIWLMMTMPAGQDILSLTTSIRYASKSNRGTVLIGVSNTPSAVDLRLHGIDEVVIQPVSTLTIRQKYSKWTSVVLVSEESDSLKDLDSQIISMPTTPATPLTPMTPDTPATPATPASVSDDSSHFSLSLDSGIDSLVSTPQMTPEQVSYALSGLTNLQAPISKPRQHSIVADHTTKEKLRRERIKDSCDQLRVLLPYIRGRKTDMASILEMCVDYLKIVNAALPQQFQSQIVDVLSKDTSSVGRPRASTSKKTKRGSQYSESPSANLVSSTVETDQTGFDSSLPKTDSGSFNFSIGETEPGTLKRELNKTLHDTKPNKRFCLQPLSDLPSMCSSPIQTLPSFENIRISRQESTSLDQTGSTFPYQSMQIPHTSSLYDYDSTVSGRVINTSHDPFSTATFFNPSMTTKPNGVDRSDTFGLFLDTQSLYQYYGSGNMTTSYNATRSSTPDYVNPNAVLSLSYHDKLKLEAQKYDDQVNIVTSANISPGLSSTNIISVSK</sequence>
<evidence type="ECO:0000256" key="1">
    <source>
        <dbReference type="ARBA" id="ARBA00004123"/>
    </source>
</evidence>
<dbReference type="InterPro" id="IPR011598">
    <property type="entry name" value="bHLH_dom"/>
</dbReference>
<dbReference type="Gene3D" id="4.10.280.10">
    <property type="entry name" value="Helix-loop-helix DNA-binding domain"/>
    <property type="match status" value="1"/>
</dbReference>
<keyword evidence="4" id="KW-0744">Spermatogenesis</keyword>
<organism evidence="11 12">
    <name type="scientific">Mizuhopecten yessoensis</name>
    <name type="common">Japanese scallop</name>
    <name type="synonym">Patinopecten yessoensis</name>
    <dbReference type="NCBI Taxonomy" id="6573"/>
    <lineage>
        <taxon>Eukaryota</taxon>
        <taxon>Metazoa</taxon>
        <taxon>Spiralia</taxon>
        <taxon>Lophotrochozoa</taxon>
        <taxon>Mollusca</taxon>
        <taxon>Bivalvia</taxon>
        <taxon>Autobranchia</taxon>
        <taxon>Pteriomorphia</taxon>
        <taxon>Pectinida</taxon>
        <taxon>Pectinoidea</taxon>
        <taxon>Pectinidae</taxon>
        <taxon>Mizuhopecten</taxon>
    </lineage>
</organism>